<evidence type="ECO:0000313" key="2">
    <source>
        <dbReference type="Proteomes" id="UP000309872"/>
    </source>
</evidence>
<gene>
    <name evidence="1" type="ORF">FAZ19_19650</name>
</gene>
<reference evidence="1 2" key="1">
    <citation type="submission" date="2019-04" db="EMBL/GenBank/DDBJ databases">
        <title>Sphingobacterium olei sp. nov., isolated from oil-contaminated soil.</title>
        <authorList>
            <person name="Liu B."/>
        </authorList>
    </citation>
    <scope>NUCLEOTIDE SEQUENCE [LARGE SCALE GENOMIC DNA]</scope>
    <source>
        <strain evidence="1 2">Y3L14</strain>
    </source>
</reference>
<evidence type="ECO:0000313" key="1">
    <source>
        <dbReference type="EMBL" id="TJY62686.1"/>
    </source>
</evidence>
<protein>
    <submittedName>
        <fullName evidence="1">Uncharacterized protein</fullName>
    </submittedName>
</protein>
<accession>A0A4U0GUV8</accession>
<sequence>MNRIFTDLRVSNFVKNKNGDWAEIESVSSDEVSIVVEGTFFIVKKDFFDIIAITLTKEILLDCDFVEMSENLFFHKKAKTVVEIKPKWWGETELRHTNTILIDKRFPGSLLVRSQYLHDLQNKFFSITGRELCSSKFMVKRKLATM</sequence>
<dbReference type="RefSeq" id="WP_136822473.1">
    <property type="nucleotide sequence ID" value="NZ_BMJX01000007.1"/>
</dbReference>
<dbReference type="AlphaFoldDB" id="A0A4U0GUV8"/>
<keyword evidence="2" id="KW-1185">Reference proteome</keyword>
<dbReference type="EMBL" id="SUKA01000007">
    <property type="protein sequence ID" value="TJY62686.1"/>
    <property type="molecule type" value="Genomic_DNA"/>
</dbReference>
<name>A0A4U0GUV8_9SPHI</name>
<proteinExistence type="predicted"/>
<dbReference type="Proteomes" id="UP000309872">
    <property type="component" value="Unassembled WGS sequence"/>
</dbReference>
<organism evidence="1 2">
    <name type="scientific">Sphingobacterium alkalisoli</name>
    <dbReference type="NCBI Taxonomy" id="1874115"/>
    <lineage>
        <taxon>Bacteria</taxon>
        <taxon>Pseudomonadati</taxon>
        <taxon>Bacteroidota</taxon>
        <taxon>Sphingobacteriia</taxon>
        <taxon>Sphingobacteriales</taxon>
        <taxon>Sphingobacteriaceae</taxon>
        <taxon>Sphingobacterium</taxon>
    </lineage>
</organism>
<comment type="caution">
    <text evidence="1">The sequence shown here is derived from an EMBL/GenBank/DDBJ whole genome shotgun (WGS) entry which is preliminary data.</text>
</comment>